<dbReference type="Proteomes" id="UP000236161">
    <property type="component" value="Unassembled WGS sequence"/>
</dbReference>
<evidence type="ECO:0000256" key="5">
    <source>
        <dbReference type="ARBA" id="ARBA00023242"/>
    </source>
</evidence>
<organism evidence="8 9">
    <name type="scientific">Apostasia shenzhenica</name>
    <dbReference type="NCBI Taxonomy" id="1088818"/>
    <lineage>
        <taxon>Eukaryota</taxon>
        <taxon>Viridiplantae</taxon>
        <taxon>Streptophyta</taxon>
        <taxon>Embryophyta</taxon>
        <taxon>Tracheophyta</taxon>
        <taxon>Spermatophyta</taxon>
        <taxon>Magnoliopsida</taxon>
        <taxon>Liliopsida</taxon>
        <taxon>Asparagales</taxon>
        <taxon>Orchidaceae</taxon>
        <taxon>Apostasioideae</taxon>
        <taxon>Apostasia</taxon>
    </lineage>
</organism>
<dbReference type="PROSITE" id="PS51369">
    <property type="entry name" value="TCP"/>
    <property type="match status" value="1"/>
</dbReference>
<dbReference type="GO" id="GO:0043565">
    <property type="term" value="F:sequence-specific DNA binding"/>
    <property type="evidence" value="ECO:0007669"/>
    <property type="project" value="TreeGrafter"/>
</dbReference>
<name>A0A2I0ADE0_9ASPA</name>
<evidence type="ECO:0000256" key="6">
    <source>
        <dbReference type="SAM" id="MobiDB-lite"/>
    </source>
</evidence>
<comment type="subcellular location">
    <subcellularLocation>
        <location evidence="1">Nucleus</location>
    </subcellularLocation>
</comment>
<evidence type="ECO:0000313" key="9">
    <source>
        <dbReference type="Proteomes" id="UP000236161"/>
    </source>
</evidence>
<dbReference type="PANTHER" id="PTHR31072:SF93">
    <property type="entry name" value="TRANSCRIPTION FACTOR TCP24"/>
    <property type="match status" value="1"/>
</dbReference>
<evidence type="ECO:0000256" key="2">
    <source>
        <dbReference type="ARBA" id="ARBA00023015"/>
    </source>
</evidence>
<dbReference type="Pfam" id="PF03634">
    <property type="entry name" value="TCP"/>
    <property type="match status" value="1"/>
</dbReference>
<evidence type="ECO:0000313" key="8">
    <source>
        <dbReference type="EMBL" id="PKA53567.1"/>
    </source>
</evidence>
<accession>A0A2I0ADE0</accession>
<dbReference type="InterPro" id="IPR005333">
    <property type="entry name" value="Transcription_factor_TCP"/>
</dbReference>
<feature type="compositionally biased region" description="Low complexity" evidence="6">
    <location>
        <begin position="141"/>
        <end position="160"/>
    </location>
</feature>
<evidence type="ECO:0000259" key="7">
    <source>
        <dbReference type="PROSITE" id="PS51369"/>
    </source>
</evidence>
<keyword evidence="2" id="KW-0805">Transcription regulation</keyword>
<gene>
    <name evidence="8" type="primary">TCP2</name>
    <name evidence="8" type="ORF">AXF42_Ash009063</name>
</gene>
<feature type="region of interest" description="Disordered" evidence="6">
    <location>
        <begin position="1"/>
        <end position="38"/>
    </location>
</feature>
<sequence length="395" mass="42953">MEAEEIQSSKPPRGRKDDEVDENGGCGGEPRQLQNASSRIFRVSRASGGKDRHSKVLTAKGLRDRRVRLSVSTAIQFYDLQDRLGYDQPSKAVEWLINAAAAAIADLPELDVSFTSPTPMALARKLPERAAASEADGWQPSQSKSTCSSTSETSKGSVLSLSRCESQVKANRERTSEDEEKNRDVAHHHHHYHVKTQSYSKLLSVGTGPNIGTDTSAVEPVDCSSASFRQKQLRPLQQSLPATPMADYFGHAHKGLQLMPTYSSLLHFGNSPHMGLGNSLVSPSREHEDLQQFSFMHDQVIPVAAMPGGDHNLNVPASSGIPGYRRGTLQSNSLHHHQLTDGANLPFFFGSTLPVVSAAGASMDNQFAEASNGRLHFCYSDGQKHPDMKLGEGKS</sequence>
<keyword evidence="5" id="KW-0539">Nucleus</keyword>
<dbReference type="GO" id="GO:2000032">
    <property type="term" value="P:regulation of secondary shoot formation"/>
    <property type="evidence" value="ECO:0007669"/>
    <property type="project" value="TreeGrafter"/>
</dbReference>
<feature type="compositionally biased region" description="Polar residues" evidence="6">
    <location>
        <begin position="1"/>
        <end position="10"/>
    </location>
</feature>
<dbReference type="GO" id="GO:0003700">
    <property type="term" value="F:DNA-binding transcription factor activity"/>
    <property type="evidence" value="ECO:0007669"/>
    <property type="project" value="InterPro"/>
</dbReference>
<feature type="domain" description="TCP" evidence="7">
    <location>
        <begin position="49"/>
        <end position="107"/>
    </location>
</feature>
<dbReference type="GO" id="GO:0005634">
    <property type="term" value="C:nucleus"/>
    <property type="evidence" value="ECO:0007669"/>
    <property type="project" value="UniProtKB-SubCell"/>
</dbReference>
<evidence type="ECO:0000256" key="1">
    <source>
        <dbReference type="ARBA" id="ARBA00004123"/>
    </source>
</evidence>
<dbReference type="InterPro" id="IPR017887">
    <property type="entry name" value="TF_TCP_subgr"/>
</dbReference>
<proteinExistence type="predicted"/>
<dbReference type="OrthoDB" id="688758at2759"/>
<feature type="compositionally biased region" description="Basic and acidic residues" evidence="6">
    <location>
        <begin position="170"/>
        <end position="185"/>
    </location>
</feature>
<keyword evidence="9" id="KW-1185">Reference proteome</keyword>
<keyword evidence="3" id="KW-0238">DNA-binding</keyword>
<evidence type="ECO:0000256" key="3">
    <source>
        <dbReference type="ARBA" id="ARBA00023125"/>
    </source>
</evidence>
<protein>
    <submittedName>
        <fullName evidence="8">Transcription factor TCP2</fullName>
    </submittedName>
</protein>
<reference evidence="8 9" key="1">
    <citation type="journal article" date="2017" name="Nature">
        <title>The Apostasia genome and the evolution of orchids.</title>
        <authorList>
            <person name="Zhang G.Q."/>
            <person name="Liu K.W."/>
            <person name="Li Z."/>
            <person name="Lohaus R."/>
            <person name="Hsiao Y.Y."/>
            <person name="Niu S.C."/>
            <person name="Wang J.Y."/>
            <person name="Lin Y.C."/>
            <person name="Xu Q."/>
            <person name="Chen L.J."/>
            <person name="Yoshida K."/>
            <person name="Fujiwara S."/>
            <person name="Wang Z.W."/>
            <person name="Zhang Y.Q."/>
            <person name="Mitsuda N."/>
            <person name="Wang M."/>
            <person name="Liu G.H."/>
            <person name="Pecoraro L."/>
            <person name="Huang H.X."/>
            <person name="Xiao X.J."/>
            <person name="Lin M."/>
            <person name="Wu X.Y."/>
            <person name="Wu W.L."/>
            <person name="Chen Y.Y."/>
            <person name="Chang S.B."/>
            <person name="Sakamoto S."/>
            <person name="Ohme-Takagi M."/>
            <person name="Yagi M."/>
            <person name="Zeng S.J."/>
            <person name="Shen C.Y."/>
            <person name="Yeh C.M."/>
            <person name="Luo Y.B."/>
            <person name="Tsai W.C."/>
            <person name="Van de Peer Y."/>
            <person name="Liu Z.J."/>
        </authorList>
    </citation>
    <scope>NUCLEOTIDE SEQUENCE [LARGE SCALE GENOMIC DNA]</scope>
    <source>
        <strain evidence="9">cv. Shenzhen</strain>
        <tissue evidence="8">Stem</tissue>
    </source>
</reference>
<feature type="region of interest" description="Disordered" evidence="6">
    <location>
        <begin position="131"/>
        <end position="192"/>
    </location>
</feature>
<dbReference type="EMBL" id="KZ451993">
    <property type="protein sequence ID" value="PKA53567.1"/>
    <property type="molecule type" value="Genomic_DNA"/>
</dbReference>
<dbReference type="STRING" id="1088818.A0A2I0ADE0"/>
<keyword evidence="4" id="KW-0804">Transcription</keyword>
<dbReference type="AlphaFoldDB" id="A0A2I0ADE0"/>
<evidence type="ECO:0000256" key="4">
    <source>
        <dbReference type="ARBA" id="ARBA00023163"/>
    </source>
</evidence>
<dbReference type="PANTHER" id="PTHR31072">
    <property type="entry name" value="TRANSCRIPTION FACTOR TCP4-RELATED"/>
    <property type="match status" value="1"/>
</dbReference>